<dbReference type="InterPro" id="IPR013766">
    <property type="entry name" value="Thioredoxin_domain"/>
</dbReference>
<reference evidence="13 14" key="2">
    <citation type="journal article" date="2022" name="Mol. Biol. Evol.">
        <title>Comparative Genomics Reveals Insights into the Divergent Evolution of Astigmatic Mites and Household Pest Adaptations.</title>
        <authorList>
            <person name="Xiong Q."/>
            <person name="Wan A.T."/>
            <person name="Liu X."/>
            <person name="Fung C.S."/>
            <person name="Xiao X."/>
            <person name="Malainual N."/>
            <person name="Hou J."/>
            <person name="Wang L."/>
            <person name="Wang M."/>
            <person name="Yang K.Y."/>
            <person name="Cui Y."/>
            <person name="Leung E.L."/>
            <person name="Nong W."/>
            <person name="Shin S.K."/>
            <person name="Au S.W."/>
            <person name="Jeong K.Y."/>
            <person name="Chew F.T."/>
            <person name="Hui J.H."/>
            <person name="Leung T.F."/>
            <person name="Tungtrongchitr A."/>
            <person name="Zhong N."/>
            <person name="Liu Z."/>
            <person name="Tsui S.K."/>
        </authorList>
    </citation>
    <scope>NUCLEOTIDE SEQUENCE [LARGE SCALE GENOMIC DNA]</scope>
    <source>
        <strain evidence="13">Derp</strain>
    </source>
</reference>
<evidence type="ECO:0000256" key="8">
    <source>
        <dbReference type="ARBA" id="ARBA00023180"/>
    </source>
</evidence>
<dbReference type="SUPFAM" id="SSF52833">
    <property type="entry name" value="Thioredoxin-like"/>
    <property type="match status" value="1"/>
</dbReference>
<dbReference type="InterPro" id="IPR017937">
    <property type="entry name" value="Thioredoxin_CS"/>
</dbReference>
<keyword evidence="10" id="KW-0472">Membrane</keyword>
<organism evidence="13 14">
    <name type="scientific">Dermatophagoides pteronyssinus</name>
    <name type="common">European house dust mite</name>
    <dbReference type="NCBI Taxonomy" id="6956"/>
    <lineage>
        <taxon>Eukaryota</taxon>
        <taxon>Metazoa</taxon>
        <taxon>Ecdysozoa</taxon>
        <taxon>Arthropoda</taxon>
        <taxon>Chelicerata</taxon>
        <taxon>Arachnida</taxon>
        <taxon>Acari</taxon>
        <taxon>Acariformes</taxon>
        <taxon>Sarcoptiformes</taxon>
        <taxon>Astigmata</taxon>
        <taxon>Psoroptidia</taxon>
        <taxon>Analgoidea</taxon>
        <taxon>Pyroglyphidae</taxon>
        <taxon>Dermatophagoidinae</taxon>
        <taxon>Dermatophagoides</taxon>
    </lineage>
</organism>
<keyword evidence="3 10" id="KW-0285">Flavoprotein</keyword>
<comment type="catalytic activity">
    <reaction evidence="9 10">
        <text>2 R'C(R)SH + O2 = R'C(R)S-S(R)CR' + H2O2</text>
        <dbReference type="Rhea" id="RHEA:17357"/>
        <dbReference type="ChEBI" id="CHEBI:15379"/>
        <dbReference type="ChEBI" id="CHEBI:16240"/>
        <dbReference type="ChEBI" id="CHEBI:16520"/>
        <dbReference type="ChEBI" id="CHEBI:17412"/>
        <dbReference type="EC" id="1.8.3.2"/>
    </reaction>
</comment>
<evidence type="ECO:0000256" key="7">
    <source>
        <dbReference type="ARBA" id="ARBA00023157"/>
    </source>
</evidence>
<feature type="signal peptide" evidence="11">
    <location>
        <begin position="1"/>
        <end position="19"/>
    </location>
</feature>
<dbReference type="PROSITE" id="PS00194">
    <property type="entry name" value="THIOREDOXIN_1"/>
    <property type="match status" value="1"/>
</dbReference>
<reference evidence="13 14" key="1">
    <citation type="journal article" date="2018" name="J. Allergy Clin. Immunol.">
        <title>High-quality assembly of Dermatophagoides pteronyssinus genome and transcriptome reveals a wide range of novel allergens.</title>
        <authorList>
            <person name="Liu X.Y."/>
            <person name="Yang K.Y."/>
            <person name="Wang M.Q."/>
            <person name="Kwok J.S."/>
            <person name="Zeng X."/>
            <person name="Yang Z."/>
            <person name="Xiao X.J."/>
            <person name="Lau C.P."/>
            <person name="Li Y."/>
            <person name="Huang Z.M."/>
            <person name="Ba J.G."/>
            <person name="Yim A.K."/>
            <person name="Ouyang C.Y."/>
            <person name="Ngai S.M."/>
            <person name="Chan T.F."/>
            <person name="Leung E.L."/>
            <person name="Liu L."/>
            <person name="Liu Z.G."/>
            <person name="Tsui S.K."/>
        </authorList>
    </citation>
    <scope>NUCLEOTIDE SEQUENCE [LARGE SCALE GENOMIC DNA]</scope>
    <source>
        <strain evidence="13">Derp</strain>
    </source>
</reference>
<dbReference type="InterPro" id="IPR042568">
    <property type="entry name" value="QSOX_FAD-bd_sf"/>
</dbReference>
<comment type="cofactor">
    <cofactor evidence="1 10">
        <name>FAD</name>
        <dbReference type="ChEBI" id="CHEBI:57692"/>
    </cofactor>
</comment>
<proteinExistence type="inferred from homology"/>
<dbReference type="InterPro" id="IPR017905">
    <property type="entry name" value="ERV/ALR_sulphydryl_oxidase"/>
</dbReference>
<dbReference type="PANTHER" id="PTHR22897">
    <property type="entry name" value="QUIESCIN Q6-RELATED SULFHYDRYL OXIDASE"/>
    <property type="match status" value="1"/>
</dbReference>
<dbReference type="Pfam" id="PF04777">
    <property type="entry name" value="Evr1_Alr"/>
    <property type="match status" value="1"/>
</dbReference>
<evidence type="ECO:0000256" key="2">
    <source>
        <dbReference type="ARBA" id="ARBA00006041"/>
    </source>
</evidence>
<feature type="transmembrane region" description="Helical" evidence="10">
    <location>
        <begin position="621"/>
        <end position="640"/>
    </location>
</feature>
<evidence type="ECO:0000256" key="10">
    <source>
        <dbReference type="RuleBase" id="RU371123"/>
    </source>
</evidence>
<evidence type="ECO:0000313" key="14">
    <source>
        <dbReference type="Proteomes" id="UP000887458"/>
    </source>
</evidence>
<keyword evidence="8" id="KW-0325">Glycoprotein</keyword>
<evidence type="ECO:0000256" key="4">
    <source>
        <dbReference type="ARBA" id="ARBA00022729"/>
    </source>
</evidence>
<dbReference type="SUPFAM" id="SSF69000">
    <property type="entry name" value="FAD-dependent thiol oxidase"/>
    <property type="match status" value="1"/>
</dbReference>
<name>A0ABQ8J6Q7_DERPT</name>
<evidence type="ECO:0000313" key="13">
    <source>
        <dbReference type="EMBL" id="KAH9418218.1"/>
    </source>
</evidence>
<evidence type="ECO:0000256" key="9">
    <source>
        <dbReference type="ARBA" id="ARBA00048864"/>
    </source>
</evidence>
<evidence type="ECO:0000256" key="3">
    <source>
        <dbReference type="ARBA" id="ARBA00022630"/>
    </source>
</evidence>
<dbReference type="PROSITE" id="PS51324">
    <property type="entry name" value="ERV_ALR"/>
    <property type="match status" value="1"/>
</dbReference>
<dbReference type="Proteomes" id="UP000887458">
    <property type="component" value="Unassembled WGS sequence"/>
</dbReference>
<keyword evidence="10" id="KW-1133">Transmembrane helix</keyword>
<dbReference type="Gene3D" id="1.20.120.1960">
    <property type="entry name" value="QSOX sulfhydryl oxidase domain"/>
    <property type="match status" value="1"/>
</dbReference>
<evidence type="ECO:0000256" key="6">
    <source>
        <dbReference type="ARBA" id="ARBA00023002"/>
    </source>
</evidence>
<dbReference type="Gene3D" id="3.40.30.10">
    <property type="entry name" value="Glutaredoxin"/>
    <property type="match status" value="2"/>
</dbReference>
<evidence type="ECO:0000256" key="1">
    <source>
        <dbReference type="ARBA" id="ARBA00001974"/>
    </source>
</evidence>
<sequence>MNLIKLIFCCVIFNLTLHGRKIQFIQFFNTYCGHCQAFAPLFKQFLQSTIHRWSNVVDFAVLDCANEVNADACRHYNIELYPTLRTFWLRPKLTDLVHHWTSAADLRQSFIGWLSDQYEKHNINDIPKHWPNFLPLKVENKEQLFEKLDIDNDHRPVLIIVEKNESLFGQELMMNFSLHTNELRIFRMEESSDNKHLLQLSDQNQSNALEKISLPFLYVITPENHQIKVIPKPIMSDEDDGIFMTKLIAKDFVKNYDHEEMNLKKTNDDETLPDQSTVVVKYSTRIYMSDLHNAIRYALFHEVPLKQYLNQEQTNSLIRLLNVLYESFRFQNDKTKQFIKHFHDWLVKHSNRNARSSRSGKSSLHNNDMVIDTKDMLTTMNMYEEYYHFPEQKPWKACAVISDGYHRSYPCSLWTLFHVLTVAEYRRTLQTKQWLSLHPTLYAMREYIRNFFGCTECSMHFTKMSSMLENELTYPNSSVLWLWRAHNRVNARLKGSRSEDPRLPKRQFPLYNECNECYRKQPPDDLNLWKNSTKYIEYYDETKILQFLVNFYASERIILDDSEFNDQQQQQQPQQKQPLIDFDHPIMITDNDDSVTNHATKPRSKILMLVSSPFTQTDINLIFVFYVVSIILLLSIFVYVRSRRNIFHKVFNLNAARLAKRGLLEKPLPSTIEHEEVIAEDYDETPKQEFIQLKTIDTVIGCPNKYNIYHNCTSFCAKKYADVRIEPNKRIRKIFAKLLKKYPLKDSVWEQVYEPG</sequence>
<dbReference type="EC" id="1.8.3.2" evidence="10"/>
<dbReference type="Gene3D" id="1.20.120.310">
    <property type="entry name" value="ERV/ALR sulfhydryl oxidase domain"/>
    <property type="match status" value="1"/>
</dbReference>
<comment type="similarity">
    <text evidence="2">Belongs to the quiescin-sulfhydryl oxidase (QSOX) family.</text>
</comment>
<evidence type="ECO:0000259" key="12">
    <source>
        <dbReference type="PROSITE" id="PS51324"/>
    </source>
</evidence>
<keyword evidence="5 10" id="KW-0274">FAD</keyword>
<dbReference type="InterPro" id="IPR039798">
    <property type="entry name" value="Sulfhydryl_oxidase"/>
</dbReference>
<dbReference type="Pfam" id="PF18371">
    <property type="entry name" value="FAD_SOX"/>
    <property type="match status" value="1"/>
</dbReference>
<dbReference type="InterPro" id="IPR036774">
    <property type="entry name" value="ERV/ALR_sulphydryl_oxid_sf"/>
</dbReference>
<evidence type="ECO:0000256" key="5">
    <source>
        <dbReference type="ARBA" id="ARBA00022827"/>
    </source>
</evidence>
<keyword evidence="7" id="KW-1015">Disulfide bond</keyword>
<feature type="non-terminal residue" evidence="13">
    <location>
        <position position="756"/>
    </location>
</feature>
<keyword evidence="4 11" id="KW-0732">Signal</keyword>
<dbReference type="PANTHER" id="PTHR22897:SF8">
    <property type="entry name" value="SULFHYDRYL OXIDASE"/>
    <property type="match status" value="1"/>
</dbReference>
<protein>
    <recommendedName>
        <fullName evidence="10">Sulfhydryl oxidase</fullName>
        <ecNumber evidence="10">1.8.3.2</ecNumber>
    </recommendedName>
</protein>
<gene>
    <name evidence="13" type="primary">QSOX2_2</name>
    <name evidence="13" type="ORF">DERP_010772</name>
</gene>
<feature type="domain" description="ERV/ALR sulfhydryl oxidase" evidence="12">
    <location>
        <begin position="402"/>
        <end position="507"/>
    </location>
</feature>
<dbReference type="InterPro" id="IPR040986">
    <property type="entry name" value="QSOX_FAD-bd_dom"/>
</dbReference>
<keyword evidence="14" id="KW-1185">Reference proteome</keyword>
<accession>A0ABQ8J6Q7</accession>
<feature type="chain" id="PRO_5045828693" description="Sulfhydryl oxidase" evidence="11">
    <location>
        <begin position="20"/>
        <end position="756"/>
    </location>
</feature>
<keyword evidence="6 10" id="KW-0560">Oxidoreductase</keyword>
<evidence type="ECO:0000256" key="11">
    <source>
        <dbReference type="SAM" id="SignalP"/>
    </source>
</evidence>
<dbReference type="InterPro" id="IPR036249">
    <property type="entry name" value="Thioredoxin-like_sf"/>
</dbReference>
<dbReference type="EMBL" id="NJHN03000065">
    <property type="protein sequence ID" value="KAH9418218.1"/>
    <property type="molecule type" value="Genomic_DNA"/>
</dbReference>
<dbReference type="Pfam" id="PF00085">
    <property type="entry name" value="Thioredoxin"/>
    <property type="match status" value="1"/>
</dbReference>
<keyword evidence="10" id="KW-0812">Transmembrane</keyword>
<comment type="caution">
    <text evidence="13">The sequence shown here is derived from an EMBL/GenBank/DDBJ whole genome shotgun (WGS) entry which is preliminary data.</text>
</comment>